<evidence type="ECO:0000313" key="3">
    <source>
        <dbReference type="Proteomes" id="UP000187455"/>
    </source>
</evidence>
<gene>
    <name evidence="2" type="ORF">AYI68_g356</name>
</gene>
<dbReference type="AlphaFoldDB" id="A0A1R0H8D3"/>
<dbReference type="Proteomes" id="UP000187455">
    <property type="component" value="Unassembled WGS sequence"/>
</dbReference>
<name>A0A1R0H8D3_9FUNG</name>
<reference evidence="2 3" key="1">
    <citation type="journal article" date="2016" name="Mol. Biol. Evol.">
        <title>Genome-Wide Survey of Gut Fungi (Harpellales) Reveals the First Horizontally Transferred Ubiquitin Gene from a Mosquito Host.</title>
        <authorList>
            <person name="Wang Y."/>
            <person name="White M.M."/>
            <person name="Kvist S."/>
            <person name="Moncalvo J.M."/>
        </authorList>
    </citation>
    <scope>NUCLEOTIDE SEQUENCE [LARGE SCALE GENOMIC DNA]</scope>
    <source>
        <strain evidence="2 3">ALG-7-W6</strain>
    </source>
</reference>
<dbReference type="OrthoDB" id="10427026at2759"/>
<protein>
    <submittedName>
        <fullName evidence="2">Uncharacterized protein</fullName>
    </submittedName>
</protein>
<keyword evidence="3" id="KW-1185">Reference proteome</keyword>
<feature type="region of interest" description="Disordered" evidence="1">
    <location>
        <begin position="153"/>
        <end position="177"/>
    </location>
</feature>
<organism evidence="2 3">
    <name type="scientific">Smittium mucronatum</name>
    <dbReference type="NCBI Taxonomy" id="133383"/>
    <lineage>
        <taxon>Eukaryota</taxon>
        <taxon>Fungi</taxon>
        <taxon>Fungi incertae sedis</taxon>
        <taxon>Zoopagomycota</taxon>
        <taxon>Kickxellomycotina</taxon>
        <taxon>Harpellomycetes</taxon>
        <taxon>Harpellales</taxon>
        <taxon>Legeriomycetaceae</taxon>
        <taxon>Smittium</taxon>
    </lineage>
</organism>
<evidence type="ECO:0000256" key="1">
    <source>
        <dbReference type="SAM" id="MobiDB-lite"/>
    </source>
</evidence>
<dbReference type="STRING" id="133383.A0A1R0H8D3"/>
<sequence length="219" mass="24589">MESLRGIDEYECQGALNNIIRLATKESFREISTDLIRQYNLSGPLHYIRTVHPEPSGRTEHTYCLNRMVDIKRNHMDSGLPIWDPRRGYVCLATKKESGGILELVPRKQRTGSEFSSLQLVQIAEPLRLPALETYIPGSLEASDLVSRSQRGFSEPATAITGNDDGTRPQKQKIAAHREKELKSNGMEDQLCALQTQGLSDLPINIAVSNERFIKSRSP</sequence>
<proteinExistence type="predicted"/>
<evidence type="ECO:0000313" key="2">
    <source>
        <dbReference type="EMBL" id="OLY85452.1"/>
    </source>
</evidence>
<dbReference type="EMBL" id="LSSL01000103">
    <property type="protein sequence ID" value="OLY85452.1"/>
    <property type="molecule type" value="Genomic_DNA"/>
</dbReference>
<comment type="caution">
    <text evidence="2">The sequence shown here is derived from an EMBL/GenBank/DDBJ whole genome shotgun (WGS) entry which is preliminary data.</text>
</comment>
<accession>A0A1R0H8D3</accession>